<organism evidence="2">
    <name type="scientific">Spodoptera frugiperda</name>
    <name type="common">Fall armyworm</name>
    <dbReference type="NCBI Taxonomy" id="7108"/>
    <lineage>
        <taxon>Eukaryota</taxon>
        <taxon>Metazoa</taxon>
        <taxon>Ecdysozoa</taxon>
        <taxon>Arthropoda</taxon>
        <taxon>Hexapoda</taxon>
        <taxon>Insecta</taxon>
        <taxon>Pterygota</taxon>
        <taxon>Neoptera</taxon>
        <taxon>Endopterygota</taxon>
        <taxon>Lepidoptera</taxon>
        <taxon>Glossata</taxon>
        <taxon>Ditrysia</taxon>
        <taxon>Noctuoidea</taxon>
        <taxon>Noctuidae</taxon>
        <taxon>Amphipyrinae</taxon>
        <taxon>Spodoptera</taxon>
    </lineage>
</organism>
<name>A0A2H1W902_SPOFR</name>
<gene>
    <name evidence="2" type="ORF">SFRICE_029220</name>
</gene>
<sequence>MVWLERRCSDKDRKGNVTMVWTCRKSTTRLARWLGNWLPCKLAALASLFATGSMSPIIFVAAPIGGGGDMDLKSFLLVLSKETQQLTF</sequence>
<accession>A0A2H1W902</accession>
<evidence type="ECO:0000313" key="2">
    <source>
        <dbReference type="EMBL" id="SOQ48964.1"/>
    </source>
</evidence>
<keyword evidence="1" id="KW-0812">Transmembrane</keyword>
<reference evidence="2" key="1">
    <citation type="submission" date="2016-07" db="EMBL/GenBank/DDBJ databases">
        <authorList>
            <person name="Bretaudeau A."/>
        </authorList>
    </citation>
    <scope>NUCLEOTIDE SEQUENCE</scope>
    <source>
        <strain evidence="2">Rice</strain>
        <tissue evidence="2">Whole body</tissue>
    </source>
</reference>
<evidence type="ECO:0000256" key="1">
    <source>
        <dbReference type="SAM" id="Phobius"/>
    </source>
</evidence>
<proteinExistence type="predicted"/>
<feature type="transmembrane region" description="Helical" evidence="1">
    <location>
        <begin position="42"/>
        <end position="64"/>
    </location>
</feature>
<dbReference type="EMBL" id="ODYU01006788">
    <property type="protein sequence ID" value="SOQ48964.1"/>
    <property type="molecule type" value="Genomic_DNA"/>
</dbReference>
<keyword evidence="1" id="KW-0472">Membrane</keyword>
<protein>
    <submittedName>
        <fullName evidence="2">SFRICE_029220</fullName>
    </submittedName>
</protein>
<keyword evidence="1" id="KW-1133">Transmembrane helix</keyword>
<dbReference type="AlphaFoldDB" id="A0A2H1W902"/>